<keyword evidence="18" id="KW-1185">Reference proteome</keyword>
<dbReference type="Proteomes" id="UP000799537">
    <property type="component" value="Unassembled WGS sequence"/>
</dbReference>
<evidence type="ECO:0000256" key="5">
    <source>
        <dbReference type="ARBA" id="ARBA00022475"/>
    </source>
</evidence>
<dbReference type="EC" id="3.2.1.39" evidence="4"/>
<dbReference type="GO" id="GO:0071555">
    <property type="term" value="P:cell wall organization"/>
    <property type="evidence" value="ECO:0007669"/>
    <property type="project" value="UniProtKB-KW"/>
</dbReference>
<sequence length="660" mass="69831">MSGRSYGIAPGSVDRSGRVSPPKVPQHAPPPFDYQSSPYTDRDVSPVRSPEPARSYDGFAAPGVANVAPQDNGSQALRDIDNLYNPRMMSPSPDPYAVPSPNLAGLGAPNAPPAYQQTHSQSSLAPLTANQGLGPNSSPPRSPERTAQRGMPVMAAGAGAGAGAGAYAYGAPDFDNRMPRASYYHGDGYDDFDPSSIADDGDDGIEETTRSHNNQLGPAAAGAGAAAGGAGVLKAFGARDAGGNYGPVGSDPEKSAWLSKQNTGKKRMMWIIGIIIGLIVIGAIVGGVVGGVLSKHNGGGSSGSGGSSSSGSSSSGSHSGGLYDIDSKEVQAVLNNDNLHKVFPAMDYTPNYAQYPQCLSPGGGPIQNNVTIDVAIMSQLTPAVRLYGTDCNQTELVLEAIKLLKMEDTMKVWLGVYLNGNTTTNDRQLQQLYDLLDDYPHDSFAGVIVGNEVLFSKYLTATQLQQELEYVRSNFSSKGIDLPVSTADLGDNWDANLAQASDIVMANIHPFFAGTVADEAAGWAYDFWTNKDKPLTTSATGTAGNITYPKQIISEIGWPSQGGNDCGDATSDTYGCTSDTDGAVASIDNMNTFMADYVCQALNNGTTFFWFEFADEPWKHQFDTAHNKWEPYWGLFDVERNLKDGLKIPDCGGKTVDKPY</sequence>
<protein>
    <recommendedName>
        <fullName evidence="4">glucan endo-1,3-beta-D-glucosidase</fullName>
        <ecNumber evidence="4">3.2.1.39</ecNumber>
    </recommendedName>
    <alternativeName>
        <fullName evidence="14">Endo-1,3-beta-glucanase btgC</fullName>
    </alternativeName>
    <alternativeName>
        <fullName evidence="13">Laminarinase btgC</fullName>
    </alternativeName>
</protein>
<evidence type="ECO:0000256" key="7">
    <source>
        <dbReference type="ARBA" id="ARBA00023136"/>
    </source>
</evidence>
<dbReference type="InterPro" id="IPR017853">
    <property type="entry name" value="GH"/>
</dbReference>
<evidence type="ECO:0000256" key="9">
    <source>
        <dbReference type="ARBA" id="ARBA00023277"/>
    </source>
</evidence>
<feature type="compositionally biased region" description="Polar residues" evidence="15">
    <location>
        <begin position="115"/>
        <end position="136"/>
    </location>
</feature>
<dbReference type="GO" id="GO:0005576">
    <property type="term" value="C:extracellular region"/>
    <property type="evidence" value="ECO:0007669"/>
    <property type="project" value="TreeGrafter"/>
</dbReference>
<evidence type="ECO:0000256" key="10">
    <source>
        <dbReference type="ARBA" id="ARBA00023316"/>
    </source>
</evidence>
<feature type="compositionally biased region" description="Low complexity" evidence="15">
    <location>
        <begin position="309"/>
        <end position="320"/>
    </location>
</feature>
<feature type="region of interest" description="Disordered" evidence="15">
    <location>
        <begin position="192"/>
        <end position="221"/>
    </location>
</feature>
<keyword evidence="8" id="KW-0325">Glycoprotein</keyword>
<dbReference type="GO" id="GO:0000272">
    <property type="term" value="P:polysaccharide catabolic process"/>
    <property type="evidence" value="ECO:0007669"/>
    <property type="project" value="UniProtKB-KW"/>
</dbReference>
<evidence type="ECO:0000256" key="4">
    <source>
        <dbReference type="ARBA" id="ARBA00012780"/>
    </source>
</evidence>
<evidence type="ECO:0000256" key="13">
    <source>
        <dbReference type="ARBA" id="ARBA00042373"/>
    </source>
</evidence>
<feature type="region of interest" description="Disordered" evidence="15">
    <location>
        <begin position="298"/>
        <end position="320"/>
    </location>
</feature>
<dbReference type="GO" id="GO:0042973">
    <property type="term" value="F:glucan endo-1,3-beta-D-glucosidase activity"/>
    <property type="evidence" value="ECO:0007669"/>
    <property type="project" value="UniProtKB-EC"/>
</dbReference>
<keyword evidence="9" id="KW-0119">Carbohydrate metabolism</keyword>
<feature type="transmembrane region" description="Helical" evidence="16">
    <location>
        <begin position="268"/>
        <end position="293"/>
    </location>
</feature>
<dbReference type="OrthoDB" id="68336at2759"/>
<accession>A0A6A6C6X6</accession>
<evidence type="ECO:0000256" key="15">
    <source>
        <dbReference type="SAM" id="MobiDB-lite"/>
    </source>
</evidence>
<evidence type="ECO:0000256" key="1">
    <source>
        <dbReference type="ARBA" id="ARBA00000382"/>
    </source>
</evidence>
<proteinExistence type="inferred from homology"/>
<dbReference type="AlphaFoldDB" id="A0A6A6C6X6"/>
<dbReference type="GO" id="GO:0009277">
    <property type="term" value="C:fungal-type cell wall"/>
    <property type="evidence" value="ECO:0007669"/>
    <property type="project" value="TreeGrafter"/>
</dbReference>
<evidence type="ECO:0000256" key="2">
    <source>
        <dbReference type="ARBA" id="ARBA00004401"/>
    </source>
</evidence>
<comment type="subcellular location">
    <subcellularLocation>
        <location evidence="2">Cell membrane</location>
        <topology evidence="2">Single-pass type II membrane protein</topology>
    </subcellularLocation>
</comment>
<comment type="catalytic activity">
    <reaction evidence="1">
        <text>Hydrolysis of (1-&gt;3)-beta-D-glucosidic linkages in (1-&gt;3)-beta-D-glucans.</text>
        <dbReference type="EC" id="3.2.1.39"/>
    </reaction>
</comment>
<dbReference type="PANTHER" id="PTHR16631:SF17">
    <property type="entry name" value="GLUCAN ENDO-1,3-BETA-GLUCOSIDASE BTGC"/>
    <property type="match status" value="1"/>
</dbReference>
<dbReference type="GeneID" id="54561471"/>
<keyword evidence="5" id="KW-1003">Cell membrane</keyword>
<keyword evidence="11" id="KW-0624">Polysaccharide degradation</keyword>
<dbReference type="GO" id="GO:0009986">
    <property type="term" value="C:cell surface"/>
    <property type="evidence" value="ECO:0007669"/>
    <property type="project" value="TreeGrafter"/>
</dbReference>
<gene>
    <name evidence="17" type="ORF">M409DRAFT_26640</name>
</gene>
<dbReference type="SUPFAM" id="SSF51445">
    <property type="entry name" value="(Trans)glycosidases"/>
    <property type="match status" value="1"/>
</dbReference>
<keyword evidence="7 16" id="KW-0472">Membrane</keyword>
<feature type="compositionally biased region" description="Pro residues" evidence="15">
    <location>
        <begin position="22"/>
        <end position="32"/>
    </location>
</feature>
<keyword evidence="16" id="KW-0812">Transmembrane</keyword>
<evidence type="ECO:0000256" key="3">
    <source>
        <dbReference type="ARBA" id="ARBA00008773"/>
    </source>
</evidence>
<dbReference type="EMBL" id="ML993611">
    <property type="protein sequence ID" value="KAF2162785.1"/>
    <property type="molecule type" value="Genomic_DNA"/>
</dbReference>
<reference evidence="17" key="1">
    <citation type="journal article" date="2020" name="Stud. Mycol.">
        <title>101 Dothideomycetes genomes: a test case for predicting lifestyles and emergence of pathogens.</title>
        <authorList>
            <person name="Haridas S."/>
            <person name="Albert R."/>
            <person name="Binder M."/>
            <person name="Bloem J."/>
            <person name="Labutti K."/>
            <person name="Salamov A."/>
            <person name="Andreopoulos B."/>
            <person name="Baker S."/>
            <person name="Barry K."/>
            <person name="Bills G."/>
            <person name="Bluhm B."/>
            <person name="Cannon C."/>
            <person name="Castanera R."/>
            <person name="Culley D."/>
            <person name="Daum C."/>
            <person name="Ezra D."/>
            <person name="Gonzalez J."/>
            <person name="Henrissat B."/>
            <person name="Kuo A."/>
            <person name="Liang C."/>
            <person name="Lipzen A."/>
            <person name="Lutzoni F."/>
            <person name="Magnuson J."/>
            <person name="Mondo S."/>
            <person name="Nolan M."/>
            <person name="Ohm R."/>
            <person name="Pangilinan J."/>
            <person name="Park H.-J."/>
            <person name="Ramirez L."/>
            <person name="Alfaro M."/>
            <person name="Sun H."/>
            <person name="Tritt A."/>
            <person name="Yoshinaga Y."/>
            <person name="Zwiers L.-H."/>
            <person name="Turgeon B."/>
            <person name="Goodwin S."/>
            <person name="Spatafora J."/>
            <person name="Crous P."/>
            <person name="Grigoriev I."/>
        </authorList>
    </citation>
    <scope>NUCLEOTIDE SEQUENCE</scope>
    <source>
        <strain evidence="17">ATCC 36951</strain>
    </source>
</reference>
<keyword evidence="6 17" id="KW-0378">Hydrolase</keyword>
<dbReference type="PANTHER" id="PTHR16631">
    <property type="entry name" value="GLUCAN 1,3-BETA-GLUCOSIDASE"/>
    <property type="match status" value="1"/>
</dbReference>
<dbReference type="RefSeq" id="XP_033663674.1">
    <property type="nucleotide sequence ID" value="XM_033808199.1"/>
</dbReference>
<dbReference type="InterPro" id="IPR050732">
    <property type="entry name" value="Beta-glucan_modifiers"/>
</dbReference>
<comment type="function">
    <text evidence="12">Glucanases play a role in cell expansion during growth, in cell-cell fusion during mating, and in spore release during sporulation. This enzyme may be involved in beta-glucan degradation. Active on laminarin and lichenan.</text>
</comment>
<evidence type="ECO:0000256" key="14">
    <source>
        <dbReference type="ARBA" id="ARBA00043078"/>
    </source>
</evidence>
<dbReference type="Gene3D" id="3.20.20.80">
    <property type="entry name" value="Glycosidases"/>
    <property type="match status" value="1"/>
</dbReference>
<evidence type="ECO:0000313" key="17">
    <source>
        <dbReference type="EMBL" id="KAF2162785.1"/>
    </source>
</evidence>
<evidence type="ECO:0000256" key="6">
    <source>
        <dbReference type="ARBA" id="ARBA00022801"/>
    </source>
</evidence>
<feature type="region of interest" description="Disordered" evidence="15">
    <location>
        <begin position="1"/>
        <end position="149"/>
    </location>
</feature>
<feature type="compositionally biased region" description="Acidic residues" evidence="15">
    <location>
        <begin position="192"/>
        <end position="206"/>
    </location>
</feature>
<keyword evidence="16" id="KW-1133">Transmembrane helix</keyword>
<evidence type="ECO:0000256" key="16">
    <source>
        <dbReference type="SAM" id="Phobius"/>
    </source>
</evidence>
<organism evidence="17 18">
    <name type="scientific">Zasmidium cellare ATCC 36951</name>
    <dbReference type="NCBI Taxonomy" id="1080233"/>
    <lineage>
        <taxon>Eukaryota</taxon>
        <taxon>Fungi</taxon>
        <taxon>Dikarya</taxon>
        <taxon>Ascomycota</taxon>
        <taxon>Pezizomycotina</taxon>
        <taxon>Dothideomycetes</taxon>
        <taxon>Dothideomycetidae</taxon>
        <taxon>Mycosphaerellales</taxon>
        <taxon>Mycosphaerellaceae</taxon>
        <taxon>Zasmidium</taxon>
    </lineage>
</organism>
<evidence type="ECO:0000256" key="11">
    <source>
        <dbReference type="ARBA" id="ARBA00023326"/>
    </source>
</evidence>
<evidence type="ECO:0000256" key="12">
    <source>
        <dbReference type="ARBA" id="ARBA00037649"/>
    </source>
</evidence>
<dbReference type="GO" id="GO:0005886">
    <property type="term" value="C:plasma membrane"/>
    <property type="evidence" value="ECO:0007669"/>
    <property type="project" value="UniProtKB-SubCell"/>
</dbReference>
<name>A0A6A6C6X6_ZASCE</name>
<evidence type="ECO:0000313" key="18">
    <source>
        <dbReference type="Proteomes" id="UP000799537"/>
    </source>
</evidence>
<evidence type="ECO:0000256" key="8">
    <source>
        <dbReference type="ARBA" id="ARBA00023180"/>
    </source>
</evidence>
<keyword evidence="10" id="KW-0961">Cell wall biogenesis/degradation</keyword>
<feature type="compositionally biased region" description="Gly residues" evidence="15">
    <location>
        <begin position="298"/>
        <end position="308"/>
    </location>
</feature>
<comment type="similarity">
    <text evidence="3">Belongs to the glycosyl hydrolase 17 family.</text>
</comment>